<evidence type="ECO:0000259" key="2">
    <source>
        <dbReference type="PROSITE" id="PS50011"/>
    </source>
</evidence>
<dbReference type="PANTHER" id="PTHR44167:SF24">
    <property type="entry name" value="SERINE_THREONINE-PROTEIN KINASE CHK2"/>
    <property type="match status" value="1"/>
</dbReference>
<keyword evidence="4" id="KW-1185">Reference proteome</keyword>
<dbReference type="GO" id="GO:0004674">
    <property type="term" value="F:protein serine/threonine kinase activity"/>
    <property type="evidence" value="ECO:0007669"/>
    <property type="project" value="TreeGrafter"/>
</dbReference>
<dbReference type="OrthoDB" id="10261027at2759"/>
<dbReference type="GO" id="GO:0005524">
    <property type="term" value="F:ATP binding"/>
    <property type="evidence" value="ECO:0007669"/>
    <property type="project" value="InterPro"/>
</dbReference>
<name>A0A6J8BVW0_MYTCO</name>
<evidence type="ECO:0000313" key="4">
    <source>
        <dbReference type="Proteomes" id="UP000507470"/>
    </source>
</evidence>
<dbReference type="InterPro" id="IPR008271">
    <property type="entry name" value="Ser/Thr_kinase_AS"/>
</dbReference>
<feature type="domain" description="Protein kinase" evidence="2">
    <location>
        <begin position="218"/>
        <end position="503"/>
    </location>
</feature>
<dbReference type="GO" id="GO:0044773">
    <property type="term" value="P:mitotic DNA damage checkpoint signaling"/>
    <property type="evidence" value="ECO:0007669"/>
    <property type="project" value="TreeGrafter"/>
</dbReference>
<dbReference type="SMART" id="SM00220">
    <property type="entry name" value="S_TKc"/>
    <property type="match status" value="1"/>
</dbReference>
<sequence length="684" mass="77121">MTTVWPDQADPPMEVNLNQTAMHSENPLKNVEINKDRFFQLQSGTDFLLSSNLNGLLIASKLLEIDQFKYSKQDHTLSKRLPPRDHISDSNCQSSDQIVIQNQSVGPQEPVPLKNVGAIPTKFSVDELEPEDKCNQVKPIYTAVPVNSPQEETVVSQNNVPVREITTACQQYTQGHIIHGDKNALEMLAKDVINLKIGTHGVITNPKFEFLWNPKCSVKKQKILGRGGNGTVELCNYNNVEFVTKTISRDFRANEVMFTNRLSHEFIVKSHGLIVRNGTPQIIMDYAGDNLLHYGLSKMVDESEIWNITYQILEALNYLHSNQIRHFDVKPENIVLMEDALGNKTLKLADFGGATQFTEEVDCLSWTPAYMAPEMDQFYLNKQFPGQRLITMSCGQITEKCDIYSLALSILFLYVRGHILIKHITKGVQAMVGHEKADTVSMKIVIMNAQNPSLAESLIPQNVGKEMKSLLSGMLKGNVDDRWTAKAAMDQMKELSSASHKTMEPKKIIRRKSKSTENKPKNSQIIRPKVPKLVIVTLDKTGRKVGEYKNTEPFTIPRCTSGNTLETEEHQRPLRDLNIDLQLHVIIEQSSNVKDEKMKQIIDEENRPLLKRLVKRKLKDKVNGEIAFKMTKMREELESSGSSSSGMSLNLSGRGHVIMAPTEPEVVPMNEGPGNIPNFDMFLD</sequence>
<evidence type="ECO:0000256" key="1">
    <source>
        <dbReference type="SAM" id="MobiDB-lite"/>
    </source>
</evidence>
<dbReference type="Proteomes" id="UP000507470">
    <property type="component" value="Unassembled WGS sequence"/>
</dbReference>
<reference evidence="3 4" key="1">
    <citation type="submission" date="2020-06" db="EMBL/GenBank/DDBJ databases">
        <authorList>
            <person name="Li R."/>
            <person name="Bekaert M."/>
        </authorList>
    </citation>
    <scope>NUCLEOTIDE SEQUENCE [LARGE SCALE GENOMIC DNA]</scope>
    <source>
        <strain evidence="4">wild</strain>
    </source>
</reference>
<accession>A0A6J8BVW0</accession>
<dbReference type="PROSITE" id="PS50011">
    <property type="entry name" value="PROTEIN_KINASE_DOM"/>
    <property type="match status" value="1"/>
</dbReference>
<dbReference type="CDD" id="cd00180">
    <property type="entry name" value="PKc"/>
    <property type="match status" value="1"/>
</dbReference>
<dbReference type="PROSITE" id="PS00108">
    <property type="entry name" value="PROTEIN_KINASE_ST"/>
    <property type="match status" value="1"/>
</dbReference>
<dbReference type="PANTHER" id="PTHR44167">
    <property type="entry name" value="OVARIAN-SPECIFIC SERINE/THREONINE-PROTEIN KINASE LOK-RELATED"/>
    <property type="match status" value="1"/>
</dbReference>
<gene>
    <name evidence="3" type="ORF">MCOR_22904</name>
</gene>
<dbReference type="InterPro" id="IPR000719">
    <property type="entry name" value="Prot_kinase_dom"/>
</dbReference>
<dbReference type="InterPro" id="IPR011009">
    <property type="entry name" value="Kinase-like_dom_sf"/>
</dbReference>
<dbReference type="SUPFAM" id="SSF56112">
    <property type="entry name" value="Protein kinase-like (PK-like)"/>
    <property type="match status" value="1"/>
</dbReference>
<proteinExistence type="predicted"/>
<dbReference type="EMBL" id="CACVKT020004016">
    <property type="protein sequence ID" value="CAC5387596.1"/>
    <property type="molecule type" value="Genomic_DNA"/>
</dbReference>
<dbReference type="GO" id="GO:0005634">
    <property type="term" value="C:nucleus"/>
    <property type="evidence" value="ECO:0007669"/>
    <property type="project" value="TreeGrafter"/>
</dbReference>
<feature type="region of interest" description="Disordered" evidence="1">
    <location>
        <begin position="494"/>
        <end position="523"/>
    </location>
</feature>
<dbReference type="Pfam" id="PF00069">
    <property type="entry name" value="Pkinase"/>
    <property type="match status" value="1"/>
</dbReference>
<dbReference type="Gene3D" id="3.30.200.20">
    <property type="entry name" value="Phosphorylase Kinase, domain 1"/>
    <property type="match status" value="1"/>
</dbReference>
<dbReference type="Gene3D" id="1.10.510.10">
    <property type="entry name" value="Transferase(Phosphotransferase) domain 1"/>
    <property type="match status" value="1"/>
</dbReference>
<dbReference type="AlphaFoldDB" id="A0A6J8BVW0"/>
<evidence type="ECO:0000313" key="3">
    <source>
        <dbReference type="EMBL" id="CAC5387596.1"/>
    </source>
</evidence>
<organism evidence="3 4">
    <name type="scientific">Mytilus coruscus</name>
    <name type="common">Sea mussel</name>
    <dbReference type="NCBI Taxonomy" id="42192"/>
    <lineage>
        <taxon>Eukaryota</taxon>
        <taxon>Metazoa</taxon>
        <taxon>Spiralia</taxon>
        <taxon>Lophotrochozoa</taxon>
        <taxon>Mollusca</taxon>
        <taxon>Bivalvia</taxon>
        <taxon>Autobranchia</taxon>
        <taxon>Pteriomorphia</taxon>
        <taxon>Mytilida</taxon>
        <taxon>Mytiloidea</taxon>
        <taxon>Mytilidae</taxon>
        <taxon>Mytilinae</taxon>
        <taxon>Mytilus</taxon>
    </lineage>
</organism>
<protein>
    <recommendedName>
        <fullName evidence="2">Protein kinase domain-containing protein</fullName>
    </recommendedName>
</protein>